<dbReference type="EMBL" id="UINC01197288">
    <property type="protein sequence ID" value="SVE14695.1"/>
    <property type="molecule type" value="Genomic_DNA"/>
</dbReference>
<gene>
    <name evidence="1" type="ORF">METZ01_LOCUS467549</name>
</gene>
<dbReference type="AlphaFoldDB" id="A0A383B5H6"/>
<accession>A0A383B5H6</accession>
<sequence>MRYLILTLFLANMTHTADWPNWRGPKHDGISR</sequence>
<protein>
    <submittedName>
        <fullName evidence="1">Uncharacterized protein</fullName>
    </submittedName>
</protein>
<reference evidence="1" key="1">
    <citation type="submission" date="2018-05" db="EMBL/GenBank/DDBJ databases">
        <authorList>
            <person name="Lanie J.A."/>
            <person name="Ng W.-L."/>
            <person name="Kazmierczak K.M."/>
            <person name="Andrzejewski T.M."/>
            <person name="Davidsen T.M."/>
            <person name="Wayne K.J."/>
            <person name="Tettelin H."/>
            <person name="Glass J.I."/>
            <person name="Rusch D."/>
            <person name="Podicherti R."/>
            <person name="Tsui H.-C.T."/>
            <person name="Winkler M.E."/>
        </authorList>
    </citation>
    <scope>NUCLEOTIDE SEQUENCE</scope>
</reference>
<name>A0A383B5H6_9ZZZZ</name>
<organism evidence="1">
    <name type="scientific">marine metagenome</name>
    <dbReference type="NCBI Taxonomy" id="408172"/>
    <lineage>
        <taxon>unclassified sequences</taxon>
        <taxon>metagenomes</taxon>
        <taxon>ecological metagenomes</taxon>
    </lineage>
</organism>
<proteinExistence type="predicted"/>
<feature type="non-terminal residue" evidence="1">
    <location>
        <position position="32"/>
    </location>
</feature>
<evidence type="ECO:0000313" key="1">
    <source>
        <dbReference type="EMBL" id="SVE14695.1"/>
    </source>
</evidence>